<protein>
    <submittedName>
        <fullName evidence="2">Uncharacterized protein</fullName>
    </submittedName>
</protein>
<organism evidence="2 3">
    <name type="scientific">Croceibacterium salegens</name>
    <dbReference type="NCBI Taxonomy" id="1737568"/>
    <lineage>
        <taxon>Bacteria</taxon>
        <taxon>Pseudomonadati</taxon>
        <taxon>Pseudomonadota</taxon>
        <taxon>Alphaproteobacteria</taxon>
        <taxon>Sphingomonadales</taxon>
        <taxon>Erythrobacteraceae</taxon>
        <taxon>Croceibacterium</taxon>
    </lineage>
</organism>
<keyword evidence="3" id="KW-1185">Reference proteome</keyword>
<gene>
    <name evidence="2" type="ORF">GRI89_05750</name>
</gene>
<dbReference type="Proteomes" id="UP000433652">
    <property type="component" value="Unassembled WGS sequence"/>
</dbReference>
<evidence type="ECO:0000313" key="2">
    <source>
        <dbReference type="EMBL" id="MXO59041.1"/>
    </source>
</evidence>
<dbReference type="EMBL" id="WTYM01000032">
    <property type="protein sequence ID" value="MXO59041.1"/>
    <property type="molecule type" value="Genomic_DNA"/>
</dbReference>
<accession>A0A6I4SSR7</accession>
<sequence>MALGLALAAFAGGAAGLVWNWLTEDSADEESSLSEAASAEPTPTPSAAPPKVPSPSPN</sequence>
<feature type="compositionally biased region" description="Pro residues" evidence="1">
    <location>
        <begin position="42"/>
        <end position="58"/>
    </location>
</feature>
<name>A0A6I4SSR7_9SPHN</name>
<feature type="region of interest" description="Disordered" evidence="1">
    <location>
        <begin position="26"/>
        <end position="58"/>
    </location>
</feature>
<comment type="caution">
    <text evidence="2">The sequence shown here is derived from an EMBL/GenBank/DDBJ whole genome shotgun (WGS) entry which is preliminary data.</text>
</comment>
<dbReference type="AlphaFoldDB" id="A0A6I4SSR7"/>
<evidence type="ECO:0000256" key="1">
    <source>
        <dbReference type="SAM" id="MobiDB-lite"/>
    </source>
</evidence>
<reference evidence="2 3" key="1">
    <citation type="submission" date="2019-12" db="EMBL/GenBank/DDBJ databases">
        <title>Genomic-based taxomic classification of the family Erythrobacteraceae.</title>
        <authorList>
            <person name="Xu L."/>
        </authorList>
    </citation>
    <scope>NUCLEOTIDE SEQUENCE [LARGE SCALE GENOMIC DNA]</scope>
    <source>
        <strain evidence="2 3">MCCC 1K01500</strain>
    </source>
</reference>
<evidence type="ECO:0000313" key="3">
    <source>
        <dbReference type="Proteomes" id="UP000433652"/>
    </source>
</evidence>
<proteinExistence type="predicted"/>
<dbReference type="RefSeq" id="WP_159793125.1">
    <property type="nucleotide sequence ID" value="NZ_WTYM01000032.1"/>
</dbReference>